<dbReference type="Pfam" id="PF13439">
    <property type="entry name" value="Glyco_transf_4"/>
    <property type="match status" value="1"/>
</dbReference>
<dbReference type="STRING" id="1826909.A5893_06350"/>
<comment type="caution">
    <text evidence="4">The sequence shown here is derived from an EMBL/GenBank/DDBJ whole genome shotgun (WGS) entry which is preliminary data.</text>
</comment>
<proteinExistence type="predicted"/>
<dbReference type="InterPro" id="IPR028098">
    <property type="entry name" value="Glyco_trans_4-like_N"/>
</dbReference>
<dbReference type="CDD" id="cd03809">
    <property type="entry name" value="GT4_MtfB-like"/>
    <property type="match status" value="1"/>
</dbReference>
<name>A0A179DJF8_9SPHI</name>
<dbReference type="OrthoDB" id="9801609at2"/>
<sequence length="371" mass="42226">MKIGFEAKRAFQNFTGLGNYARFVIRILSENQPQNQYFLYAPKAAKNPRTNFLFHLKNVSIVTAPKTFLKSSWRSRGVVRNLKNDGIAIYHGLSHELPIGLKKAKIKSVVTIHDLIYLHYPQYFKWLDRKIYDYKFRSACKNADKIIAISEQTKRDIIQFFEVDAEKIEVIYQGCDASFSKKVSDDEKAKSKAKYNLADEFLLCVGSIETRKNQVLILKALVQLPSNINLVLVGKKTKYVDQLNDFILKNDLKSRVIILSDVSFQDLPAIYQLAKIFVYPSRFEGFGIPILEALTSGIPVIAASGSCLEEAGGPNSVYISPDNEEELAQTILKVWDNNSLQNEMILKGKEYAENFEDEKIAADLIELYQNI</sequence>
<reference evidence="4 5" key="2">
    <citation type="submission" date="2016-06" db="EMBL/GenBank/DDBJ databases">
        <title>Pedobacter psychrophilus sp. nov., isolated from Antarctic fragmentary rock.</title>
        <authorList>
            <person name="Svec P."/>
        </authorList>
    </citation>
    <scope>NUCLEOTIDE SEQUENCE [LARGE SCALE GENOMIC DNA]</scope>
    <source>
        <strain evidence="4 5">CCM 8644</strain>
    </source>
</reference>
<dbReference type="PANTHER" id="PTHR46401">
    <property type="entry name" value="GLYCOSYLTRANSFERASE WBBK-RELATED"/>
    <property type="match status" value="1"/>
</dbReference>
<dbReference type="Gene3D" id="3.40.50.2000">
    <property type="entry name" value="Glycogen Phosphorylase B"/>
    <property type="match status" value="2"/>
</dbReference>
<dbReference type="PANTHER" id="PTHR46401:SF2">
    <property type="entry name" value="GLYCOSYLTRANSFERASE WBBK-RELATED"/>
    <property type="match status" value="1"/>
</dbReference>
<feature type="domain" description="Glycosyl transferase family 1" evidence="2">
    <location>
        <begin position="187"/>
        <end position="350"/>
    </location>
</feature>
<dbReference type="Pfam" id="PF00534">
    <property type="entry name" value="Glycos_transf_1"/>
    <property type="match status" value="1"/>
</dbReference>
<dbReference type="Proteomes" id="UP000078459">
    <property type="component" value="Unassembled WGS sequence"/>
</dbReference>
<gene>
    <name evidence="4" type="ORF">A5893_06350</name>
</gene>
<dbReference type="GO" id="GO:0016757">
    <property type="term" value="F:glycosyltransferase activity"/>
    <property type="evidence" value="ECO:0007669"/>
    <property type="project" value="UniProtKB-KW"/>
</dbReference>
<keyword evidence="4" id="KW-0328">Glycosyltransferase</keyword>
<feature type="domain" description="Glycosyltransferase subfamily 4-like N-terminal" evidence="3">
    <location>
        <begin position="36"/>
        <end position="178"/>
    </location>
</feature>
<dbReference type="SUPFAM" id="SSF53756">
    <property type="entry name" value="UDP-Glycosyltransferase/glycogen phosphorylase"/>
    <property type="match status" value="1"/>
</dbReference>
<dbReference type="GO" id="GO:0009103">
    <property type="term" value="P:lipopolysaccharide biosynthetic process"/>
    <property type="evidence" value="ECO:0007669"/>
    <property type="project" value="TreeGrafter"/>
</dbReference>
<reference evidence="4 5" key="1">
    <citation type="submission" date="2016-04" db="EMBL/GenBank/DDBJ databases">
        <authorList>
            <person name="Evans L.H."/>
            <person name="Alamgir A."/>
            <person name="Owens N."/>
            <person name="Weber N.D."/>
            <person name="Virtaneva K."/>
            <person name="Barbian K."/>
            <person name="Babar A."/>
            <person name="Rosenke K."/>
        </authorList>
    </citation>
    <scope>NUCLEOTIDE SEQUENCE [LARGE SCALE GENOMIC DNA]</scope>
    <source>
        <strain evidence="4 5">CCM 8644</strain>
    </source>
</reference>
<dbReference type="EMBL" id="LWHJ01000022">
    <property type="protein sequence ID" value="OAQ40563.1"/>
    <property type="molecule type" value="Genomic_DNA"/>
</dbReference>
<evidence type="ECO:0000313" key="4">
    <source>
        <dbReference type="EMBL" id="OAQ40563.1"/>
    </source>
</evidence>
<evidence type="ECO:0000256" key="1">
    <source>
        <dbReference type="ARBA" id="ARBA00022679"/>
    </source>
</evidence>
<protein>
    <submittedName>
        <fullName evidence="4">Mannosyltransferase</fullName>
    </submittedName>
</protein>
<dbReference type="InterPro" id="IPR001296">
    <property type="entry name" value="Glyco_trans_1"/>
</dbReference>
<accession>A0A179DJF8</accession>
<evidence type="ECO:0000259" key="2">
    <source>
        <dbReference type="Pfam" id="PF00534"/>
    </source>
</evidence>
<keyword evidence="1 4" id="KW-0808">Transferase</keyword>
<dbReference type="AlphaFoldDB" id="A0A179DJF8"/>
<organism evidence="4 5">
    <name type="scientific">Pedobacter psychrophilus</name>
    <dbReference type="NCBI Taxonomy" id="1826909"/>
    <lineage>
        <taxon>Bacteria</taxon>
        <taxon>Pseudomonadati</taxon>
        <taxon>Bacteroidota</taxon>
        <taxon>Sphingobacteriia</taxon>
        <taxon>Sphingobacteriales</taxon>
        <taxon>Sphingobacteriaceae</taxon>
        <taxon>Pedobacter</taxon>
    </lineage>
</organism>
<evidence type="ECO:0000313" key="5">
    <source>
        <dbReference type="Proteomes" id="UP000078459"/>
    </source>
</evidence>
<dbReference type="RefSeq" id="WP_068821798.1">
    <property type="nucleotide sequence ID" value="NZ_LWHJ01000022.1"/>
</dbReference>
<keyword evidence="5" id="KW-1185">Reference proteome</keyword>
<evidence type="ECO:0000259" key="3">
    <source>
        <dbReference type="Pfam" id="PF13439"/>
    </source>
</evidence>